<dbReference type="PATRIC" id="fig|1121451.3.peg.1034"/>
<evidence type="ECO:0000313" key="3">
    <source>
        <dbReference type="Proteomes" id="UP000010808"/>
    </source>
</evidence>
<keyword evidence="1" id="KW-0472">Membrane</keyword>
<dbReference type="HOGENOM" id="CLU_3098124_0_0_7"/>
<dbReference type="AlphaFoldDB" id="L0R8H9"/>
<organism evidence="2 3">
    <name type="scientific">Maridesulfovibrio hydrothermalis AM13 = DSM 14728</name>
    <dbReference type="NCBI Taxonomy" id="1121451"/>
    <lineage>
        <taxon>Bacteria</taxon>
        <taxon>Pseudomonadati</taxon>
        <taxon>Thermodesulfobacteriota</taxon>
        <taxon>Desulfovibrionia</taxon>
        <taxon>Desulfovibrionales</taxon>
        <taxon>Desulfovibrionaceae</taxon>
        <taxon>Maridesulfovibrio</taxon>
    </lineage>
</organism>
<keyword evidence="1" id="KW-1133">Transmembrane helix</keyword>
<gene>
    <name evidence="2" type="ORF">DESAM_20772</name>
</gene>
<dbReference type="EMBL" id="FO203522">
    <property type="protein sequence ID" value="CCO23059.1"/>
    <property type="molecule type" value="Genomic_DNA"/>
</dbReference>
<evidence type="ECO:0000256" key="1">
    <source>
        <dbReference type="SAM" id="Phobius"/>
    </source>
</evidence>
<reference evidence="2 3" key="1">
    <citation type="submission" date="2012-10" db="EMBL/GenBank/DDBJ databases">
        <authorList>
            <person name="Genoscope - CEA"/>
        </authorList>
    </citation>
    <scope>NUCLEOTIDE SEQUENCE [LARGE SCALE GENOMIC DNA]</scope>
    <source>
        <strain evidence="3">AM13 / DSM 14728</strain>
    </source>
</reference>
<evidence type="ECO:0000313" key="2">
    <source>
        <dbReference type="EMBL" id="CCO23059.1"/>
    </source>
</evidence>
<keyword evidence="1" id="KW-0812">Transmembrane</keyword>
<keyword evidence="3" id="KW-1185">Reference proteome</keyword>
<dbReference type="KEGG" id="dhy:DESAM_20772"/>
<feature type="transmembrane region" description="Helical" evidence="1">
    <location>
        <begin position="28"/>
        <end position="49"/>
    </location>
</feature>
<protein>
    <submittedName>
        <fullName evidence="2">Uncharacterized protein</fullName>
    </submittedName>
</protein>
<dbReference type="STRING" id="1121451.DESAM_20772"/>
<proteinExistence type="predicted"/>
<dbReference type="Proteomes" id="UP000010808">
    <property type="component" value="Chromosome"/>
</dbReference>
<dbReference type="eggNOG" id="ENOG5031HJ0">
    <property type="taxonomic scope" value="Bacteria"/>
</dbReference>
<dbReference type="RefSeq" id="WP_015335664.1">
    <property type="nucleotide sequence ID" value="NC_020055.1"/>
</dbReference>
<name>L0R8H9_9BACT</name>
<sequence length="51" mass="5835">MFKLLLFIGILVLIFGYRKKQKKKGGININTILLAALVVLFLISILTRFQN</sequence>
<accession>L0R8H9</accession>